<evidence type="ECO:0000256" key="2">
    <source>
        <dbReference type="ARBA" id="ARBA00009446"/>
    </source>
</evidence>
<keyword evidence="4" id="KW-0479">Metal-binding</keyword>
<dbReference type="Gene3D" id="1.10.290.10">
    <property type="entry name" value="Topoisomerase I, domain 4"/>
    <property type="match status" value="1"/>
</dbReference>
<reference evidence="12" key="1">
    <citation type="submission" date="2020-05" db="EMBL/GenBank/DDBJ databases">
        <authorList>
            <person name="Chiriac C."/>
            <person name="Salcher M."/>
            <person name="Ghai R."/>
            <person name="Kavagutti S V."/>
        </authorList>
    </citation>
    <scope>NUCLEOTIDE SEQUENCE</scope>
</reference>
<dbReference type="GO" id="GO:0046872">
    <property type="term" value="F:metal ion binding"/>
    <property type="evidence" value="ECO:0007669"/>
    <property type="project" value="UniProtKB-KW"/>
</dbReference>
<dbReference type="InterPro" id="IPR025589">
    <property type="entry name" value="Toprim_C_rpt"/>
</dbReference>
<dbReference type="PROSITE" id="PS52039">
    <property type="entry name" value="TOPO_IA_2"/>
    <property type="match status" value="1"/>
</dbReference>
<keyword evidence="5" id="KW-0460">Magnesium</keyword>
<dbReference type="PRINTS" id="PR00417">
    <property type="entry name" value="PRTPISMRASEI"/>
</dbReference>
<dbReference type="InterPro" id="IPR023406">
    <property type="entry name" value="Topo_IA_AS"/>
</dbReference>
<accession>A0A6J6C431</accession>
<evidence type="ECO:0000259" key="11">
    <source>
        <dbReference type="PROSITE" id="PS52039"/>
    </source>
</evidence>
<feature type="domain" description="Toprim" evidence="10">
    <location>
        <begin position="3"/>
        <end position="128"/>
    </location>
</feature>
<proteinExistence type="inferred from homology"/>
<dbReference type="Pfam" id="PF13368">
    <property type="entry name" value="Toprim_C_rpt"/>
    <property type="match status" value="4"/>
</dbReference>
<dbReference type="SMART" id="SM00437">
    <property type="entry name" value="TOP1Ac"/>
    <property type="match status" value="1"/>
</dbReference>
<keyword evidence="8" id="KW-0413">Isomerase</keyword>
<dbReference type="SMART" id="SM00436">
    <property type="entry name" value="TOP1Bc"/>
    <property type="match status" value="1"/>
</dbReference>
<dbReference type="GO" id="GO:0003677">
    <property type="term" value="F:DNA binding"/>
    <property type="evidence" value="ECO:0007669"/>
    <property type="project" value="UniProtKB-KW"/>
</dbReference>
<dbReference type="InterPro" id="IPR013826">
    <property type="entry name" value="Topo_IA_cen_sub3"/>
</dbReference>
<keyword evidence="6" id="KW-0799">Topoisomerase</keyword>
<dbReference type="AlphaFoldDB" id="A0A6J6C431"/>
<feature type="region of interest" description="Disordered" evidence="9">
    <location>
        <begin position="449"/>
        <end position="483"/>
    </location>
</feature>
<protein>
    <recommendedName>
        <fullName evidence="3">DNA topoisomerase</fullName>
        <ecNumber evidence="3">5.6.2.1</ecNumber>
    </recommendedName>
</protein>
<dbReference type="SUPFAM" id="SSF56712">
    <property type="entry name" value="Prokaryotic type I DNA topoisomerase"/>
    <property type="match status" value="1"/>
</dbReference>
<feature type="domain" description="Topo IA-type catalytic" evidence="11">
    <location>
        <begin position="143"/>
        <end position="584"/>
    </location>
</feature>
<dbReference type="Gene3D" id="2.70.20.10">
    <property type="entry name" value="Topoisomerase I, domain 3"/>
    <property type="match status" value="1"/>
</dbReference>
<dbReference type="InterPro" id="IPR000380">
    <property type="entry name" value="Topo_IA"/>
</dbReference>
<dbReference type="InterPro" id="IPR013497">
    <property type="entry name" value="Topo_IA_cen"/>
</dbReference>
<comment type="similarity">
    <text evidence="2">Belongs to the type IA topoisomerase family.</text>
</comment>
<dbReference type="GO" id="GO:0006265">
    <property type="term" value="P:DNA topological change"/>
    <property type="evidence" value="ECO:0007669"/>
    <property type="project" value="InterPro"/>
</dbReference>
<dbReference type="InterPro" id="IPR003601">
    <property type="entry name" value="Topo_IA_2"/>
</dbReference>
<evidence type="ECO:0000256" key="7">
    <source>
        <dbReference type="ARBA" id="ARBA00023125"/>
    </source>
</evidence>
<evidence type="ECO:0000256" key="5">
    <source>
        <dbReference type="ARBA" id="ARBA00022842"/>
    </source>
</evidence>
<dbReference type="PROSITE" id="PS50880">
    <property type="entry name" value="TOPRIM"/>
    <property type="match status" value="1"/>
</dbReference>
<comment type="catalytic activity">
    <reaction evidence="1">
        <text>ATP-independent breakage of single-stranded DNA, followed by passage and rejoining.</text>
        <dbReference type="EC" id="5.6.2.1"/>
    </reaction>
</comment>
<evidence type="ECO:0000256" key="3">
    <source>
        <dbReference type="ARBA" id="ARBA00012891"/>
    </source>
</evidence>
<evidence type="ECO:0000256" key="1">
    <source>
        <dbReference type="ARBA" id="ARBA00000213"/>
    </source>
</evidence>
<dbReference type="PANTHER" id="PTHR42785:SF1">
    <property type="entry name" value="DNA TOPOISOMERASE"/>
    <property type="match status" value="1"/>
</dbReference>
<organism evidence="12">
    <name type="scientific">freshwater metagenome</name>
    <dbReference type="NCBI Taxonomy" id="449393"/>
    <lineage>
        <taxon>unclassified sequences</taxon>
        <taxon>metagenomes</taxon>
        <taxon>ecological metagenomes</taxon>
    </lineage>
</organism>
<dbReference type="GO" id="GO:0003917">
    <property type="term" value="F:DNA topoisomerase type I (single strand cut, ATP-independent) activity"/>
    <property type="evidence" value="ECO:0007669"/>
    <property type="project" value="UniProtKB-EC"/>
</dbReference>
<dbReference type="InterPro" id="IPR005733">
    <property type="entry name" value="TopoI_bac-type"/>
</dbReference>
<dbReference type="Gene3D" id="3.40.50.140">
    <property type="match status" value="1"/>
</dbReference>
<dbReference type="HAMAP" id="MF_00952">
    <property type="entry name" value="Topoisom_1_prok"/>
    <property type="match status" value="1"/>
</dbReference>
<dbReference type="InterPro" id="IPR023405">
    <property type="entry name" value="Topo_IA_core_domain"/>
</dbReference>
<evidence type="ECO:0000259" key="10">
    <source>
        <dbReference type="PROSITE" id="PS50880"/>
    </source>
</evidence>
<evidence type="ECO:0000256" key="4">
    <source>
        <dbReference type="ARBA" id="ARBA00022723"/>
    </source>
</evidence>
<dbReference type="InterPro" id="IPR034149">
    <property type="entry name" value="TOPRIM_TopoI"/>
</dbReference>
<dbReference type="NCBIfam" id="TIGR01051">
    <property type="entry name" value="topA_bact"/>
    <property type="match status" value="1"/>
</dbReference>
<dbReference type="EC" id="5.6.2.1" evidence="3"/>
<evidence type="ECO:0000313" key="12">
    <source>
        <dbReference type="EMBL" id="CAB4545976.1"/>
    </source>
</evidence>
<dbReference type="InterPro" id="IPR028612">
    <property type="entry name" value="Topoisom_1_IA"/>
</dbReference>
<dbReference type="CDD" id="cd00186">
    <property type="entry name" value="TOP1Ac"/>
    <property type="match status" value="1"/>
</dbReference>
<dbReference type="CDD" id="cd03363">
    <property type="entry name" value="TOPRIM_TopoIA_TopoI"/>
    <property type="match status" value="1"/>
</dbReference>
<evidence type="ECO:0000256" key="9">
    <source>
        <dbReference type="SAM" id="MobiDB-lite"/>
    </source>
</evidence>
<dbReference type="PANTHER" id="PTHR42785">
    <property type="entry name" value="DNA TOPOISOMERASE, TYPE IA, CORE"/>
    <property type="match status" value="1"/>
</dbReference>
<dbReference type="Gene3D" id="1.10.460.10">
    <property type="entry name" value="Topoisomerase I, domain 2"/>
    <property type="match status" value="1"/>
</dbReference>
<dbReference type="Pfam" id="PF01751">
    <property type="entry name" value="Toprim"/>
    <property type="match status" value="1"/>
</dbReference>
<evidence type="ECO:0000256" key="6">
    <source>
        <dbReference type="ARBA" id="ARBA00023029"/>
    </source>
</evidence>
<dbReference type="Pfam" id="PF01131">
    <property type="entry name" value="Topoisom_bac"/>
    <property type="match status" value="1"/>
</dbReference>
<dbReference type="SMART" id="SM00493">
    <property type="entry name" value="TOPRIM"/>
    <property type="match status" value="1"/>
</dbReference>
<dbReference type="EMBL" id="CAEZST010000008">
    <property type="protein sequence ID" value="CAB4545976.1"/>
    <property type="molecule type" value="Genomic_DNA"/>
</dbReference>
<name>A0A6J6C431_9ZZZZ</name>
<dbReference type="InterPro" id="IPR003602">
    <property type="entry name" value="Topo_IA_DNA-bd_dom"/>
</dbReference>
<evidence type="ECO:0000256" key="8">
    <source>
        <dbReference type="ARBA" id="ARBA00023235"/>
    </source>
</evidence>
<sequence>MGKKLVIVESPAKAKTIAKYLGDDFSVMASVGHIRDLAEAKEIPTEQKKASPSLAKFSIDIENDFTPFYVISAGKNKTVTELKQALKTCDELYLATDEDREGEAIAWHLLQVLKPKVPVKRMVFNEITAKAISEAKENTRDLDDNLIQAQETRRVLDRLVGYEISPVLWRKINRGLSAGRVQSPAMRLIVERERERMAFVAANYASVVASCEFDSVVFDAKLLSIDAKRLAVSKSFDEKGKLTADVVVLDTEAAEKIAAEVNGKTLKVVSVESKPNSRKPYAPFTTSTLQQEASRKLGLSAKMTMDIAQQLYQAGHITYMRTDSPNLSQQAIEAARKQAGEMFGKDLVADAPRDYAAKSKNAQEAHEAIRPAGDVFQTPAELESVLLGKSHALYDLIWRRTLASQMADAKLSTTTAKLELKSATGLLEFTASGTVVNYKGFMAVYDETKEEEDEDSGKLPSLSEGASVDIKESTAKSHQTQPPARYTEASLVKALEEKGIGRPSTYASIISTIIGKGYVIKQGSALVPEWIAFTITRFLEENFDHLVDYEFTAKMEEDLDRIAMGELDRSKWLKDFYFGDDGLRALVESLADSDPRAINSFDLGEGITLRTGKYGPYLEIGSGEERRIVNIPIGLTPDQLTTEKAVELANAPEIKDRVLGPDPDTGFDIVVKNGRYGPYVAIMDEGAPKPKTASLFKSMSPETVSYEEALKLLALPREVGIDPETQTMITAQNGKFGPYLKRGADSRSLEREEQILEITLDEALEIYKQPKTRGRRTAATPLKEFGEDPASKLNVVAKTGQFGPYVSDGVINATIPKEETIEELSPDRAFELLAIRREKLGVEPGQAAPKTSKKKKR</sequence>
<gene>
    <name evidence="12" type="ORF">UFOPK1503_00639</name>
</gene>
<dbReference type="PROSITE" id="PS00396">
    <property type="entry name" value="TOPO_IA_1"/>
    <property type="match status" value="1"/>
</dbReference>
<dbReference type="InterPro" id="IPR006171">
    <property type="entry name" value="TOPRIM_dom"/>
</dbReference>
<keyword evidence="7" id="KW-0238">DNA-binding</keyword>
<dbReference type="InterPro" id="IPR013825">
    <property type="entry name" value="Topo_IA_cen_sub2"/>
</dbReference>
<dbReference type="InterPro" id="IPR013824">
    <property type="entry name" value="Topo_IA_cen_sub1"/>
</dbReference>